<dbReference type="GeneID" id="103064333"/>
<dbReference type="KEGG" id="pbi:103064333"/>
<feature type="compositionally biased region" description="Polar residues" evidence="1">
    <location>
        <begin position="306"/>
        <end position="330"/>
    </location>
</feature>
<feature type="domain" description="Myb/SANT-like DNA-binding" evidence="2">
    <location>
        <begin position="180"/>
        <end position="268"/>
    </location>
</feature>
<sequence length="354" mass="40816">MESGAGRHWTEEEVKALLSVWSEKNIRKQLHGTLRNKGIFIYIAKRLQELGICRDWKQCRAKYKNLKYEYRTVKYAHNSGDATKTMKFFHELDAILQHKPVTQLTEEENRRCSANDIINGTKENNEGEVSVTLEEEEDAPGNPLLFISHCRPIELGNPTAVLDASKNLPFIPSVANEGGKHWTVNEVRALIRVWSEKSIQQQLEGTVRNKRIFEHVAARLQKFGIDRDWKQCRTKYKNLKHEYKSVKDAQYSGNISKSMKFFRELDAILGHNAEKTSRSHNDHNEKPTEWIKTTLEKKLRGEEDSISNTPGDTNTRKVANAVIRSTAQRDNSGHLEKPNSTHRRESIKEEIIDS</sequence>
<reference evidence="4" key="1">
    <citation type="submission" date="2025-08" db="UniProtKB">
        <authorList>
            <consortium name="RefSeq"/>
        </authorList>
    </citation>
    <scope>IDENTIFICATION</scope>
    <source>
        <tissue evidence="4">Liver</tissue>
    </source>
</reference>
<dbReference type="PANTHER" id="PTHR47595">
    <property type="entry name" value="HEAT SHOCK 70 KDA PROTEIN 14"/>
    <property type="match status" value="1"/>
</dbReference>
<dbReference type="Proteomes" id="UP000695026">
    <property type="component" value="Unplaced"/>
</dbReference>
<keyword evidence="3" id="KW-1185">Reference proteome</keyword>
<evidence type="ECO:0000313" key="4">
    <source>
        <dbReference type="RefSeq" id="XP_015746566.2"/>
    </source>
</evidence>
<dbReference type="Gene3D" id="1.10.10.60">
    <property type="entry name" value="Homeodomain-like"/>
    <property type="match status" value="2"/>
</dbReference>
<protein>
    <submittedName>
        <fullName evidence="4">Uncharacterized protein LOC103064333</fullName>
    </submittedName>
</protein>
<evidence type="ECO:0000259" key="2">
    <source>
        <dbReference type="Pfam" id="PF13837"/>
    </source>
</evidence>
<feature type="non-terminal residue" evidence="4">
    <location>
        <position position="354"/>
    </location>
</feature>
<feature type="region of interest" description="Disordered" evidence="1">
    <location>
        <begin position="300"/>
        <end position="354"/>
    </location>
</feature>
<dbReference type="OMA" id="HANVKME"/>
<evidence type="ECO:0000313" key="3">
    <source>
        <dbReference type="Proteomes" id="UP000695026"/>
    </source>
</evidence>
<dbReference type="AlphaFoldDB" id="A0A9F3W1B0"/>
<proteinExistence type="predicted"/>
<dbReference type="InterPro" id="IPR044822">
    <property type="entry name" value="Myb_DNA-bind_4"/>
</dbReference>
<organism evidence="3 4">
    <name type="scientific">Python bivittatus</name>
    <name type="common">Burmese python</name>
    <name type="synonym">Python molurus bivittatus</name>
    <dbReference type="NCBI Taxonomy" id="176946"/>
    <lineage>
        <taxon>Eukaryota</taxon>
        <taxon>Metazoa</taxon>
        <taxon>Chordata</taxon>
        <taxon>Craniata</taxon>
        <taxon>Vertebrata</taxon>
        <taxon>Euteleostomi</taxon>
        <taxon>Lepidosauria</taxon>
        <taxon>Squamata</taxon>
        <taxon>Bifurcata</taxon>
        <taxon>Unidentata</taxon>
        <taxon>Episquamata</taxon>
        <taxon>Toxicofera</taxon>
        <taxon>Serpentes</taxon>
        <taxon>Henophidia</taxon>
        <taxon>Pythonidae</taxon>
        <taxon>Python</taxon>
    </lineage>
</organism>
<gene>
    <name evidence="4" type="primary">LOC103064333</name>
</gene>
<evidence type="ECO:0000256" key="1">
    <source>
        <dbReference type="SAM" id="MobiDB-lite"/>
    </source>
</evidence>
<dbReference type="OrthoDB" id="691673at2759"/>
<dbReference type="PANTHER" id="PTHR47595:SF1">
    <property type="entry name" value="MYB_SANT-LIKE DNA-BINDING DOMAIN-CONTAINING PROTEIN"/>
    <property type="match status" value="1"/>
</dbReference>
<accession>A0A9F3W1B0</accession>
<dbReference type="RefSeq" id="XP_015746566.2">
    <property type="nucleotide sequence ID" value="XM_015891080.2"/>
</dbReference>
<dbReference type="FunFam" id="1.10.10.60:FF:000032">
    <property type="entry name" value="Zinc finger and SCAN domain-containing 20"/>
    <property type="match status" value="2"/>
</dbReference>
<feature type="domain" description="Myb/SANT-like DNA-binding" evidence="2">
    <location>
        <begin position="7"/>
        <end position="95"/>
    </location>
</feature>
<dbReference type="Pfam" id="PF13837">
    <property type="entry name" value="Myb_DNA-bind_4"/>
    <property type="match status" value="2"/>
</dbReference>
<feature type="compositionally biased region" description="Basic and acidic residues" evidence="1">
    <location>
        <begin position="331"/>
        <end position="354"/>
    </location>
</feature>
<name>A0A9F3W1B0_PYTBI</name>